<evidence type="ECO:0000313" key="5">
    <source>
        <dbReference type="EMBL" id="OGK25286.1"/>
    </source>
</evidence>
<comment type="caution">
    <text evidence="5">The sequence shown here is derived from an EMBL/GenBank/DDBJ whole genome shotgun (WGS) entry which is preliminary data.</text>
</comment>
<keyword evidence="1 3" id="KW-0547">Nucleotide-binding</keyword>
<sequence>MNLQVIKRDGSIEDYNEAKITRVVIAAGLNPDQAQTLASAIAKWIKKNTLTKLSSLKLRDKVLEELKKANKDAANLFSWYEKTKE</sequence>
<accession>A0A1F7H332</accession>
<gene>
    <name evidence="5" type="ORF">A3C25_00510</name>
</gene>
<dbReference type="Pfam" id="PF03477">
    <property type="entry name" value="ATP-cone"/>
    <property type="match status" value="1"/>
</dbReference>
<evidence type="ECO:0000256" key="2">
    <source>
        <dbReference type="ARBA" id="ARBA00022840"/>
    </source>
</evidence>
<proteinExistence type="predicted"/>
<dbReference type="PROSITE" id="PS51161">
    <property type="entry name" value="ATP_CONE"/>
    <property type="match status" value="1"/>
</dbReference>
<reference evidence="5 6" key="1">
    <citation type="journal article" date="2016" name="Nat. Commun.">
        <title>Thousands of microbial genomes shed light on interconnected biogeochemical processes in an aquifer system.</title>
        <authorList>
            <person name="Anantharaman K."/>
            <person name="Brown C.T."/>
            <person name="Hug L.A."/>
            <person name="Sharon I."/>
            <person name="Castelle C.J."/>
            <person name="Probst A.J."/>
            <person name="Thomas B.C."/>
            <person name="Singh A."/>
            <person name="Wilkins M.J."/>
            <person name="Karaoz U."/>
            <person name="Brodie E.L."/>
            <person name="Williams K.H."/>
            <person name="Hubbard S.S."/>
            <person name="Banfield J.F."/>
        </authorList>
    </citation>
    <scope>NUCLEOTIDE SEQUENCE [LARGE SCALE GENOMIC DNA]</scope>
</reference>
<keyword evidence="2 3" id="KW-0067">ATP-binding</keyword>
<evidence type="ECO:0000256" key="1">
    <source>
        <dbReference type="ARBA" id="ARBA00022741"/>
    </source>
</evidence>
<organism evidence="5 6">
    <name type="scientific">Candidatus Roizmanbacteria bacterium RIFCSPHIGHO2_02_FULL_38_11</name>
    <dbReference type="NCBI Taxonomy" id="1802039"/>
    <lineage>
        <taxon>Bacteria</taxon>
        <taxon>Candidatus Roizmaniibacteriota</taxon>
    </lineage>
</organism>
<feature type="domain" description="ATP-cone" evidence="4">
    <location>
        <begin position="3"/>
        <end position="85"/>
    </location>
</feature>
<evidence type="ECO:0000256" key="3">
    <source>
        <dbReference type="PROSITE-ProRule" id="PRU00492"/>
    </source>
</evidence>
<protein>
    <recommendedName>
        <fullName evidence="4">ATP-cone domain-containing protein</fullName>
    </recommendedName>
</protein>
<dbReference type="Proteomes" id="UP000177913">
    <property type="component" value="Unassembled WGS sequence"/>
</dbReference>
<evidence type="ECO:0000259" key="4">
    <source>
        <dbReference type="PROSITE" id="PS51161"/>
    </source>
</evidence>
<evidence type="ECO:0000313" key="6">
    <source>
        <dbReference type="Proteomes" id="UP000177913"/>
    </source>
</evidence>
<dbReference type="EMBL" id="MFZO01000013">
    <property type="protein sequence ID" value="OGK25286.1"/>
    <property type="molecule type" value="Genomic_DNA"/>
</dbReference>
<name>A0A1F7H332_9BACT</name>
<dbReference type="GO" id="GO:0005524">
    <property type="term" value="F:ATP binding"/>
    <property type="evidence" value="ECO:0007669"/>
    <property type="project" value="UniProtKB-UniRule"/>
</dbReference>
<dbReference type="AlphaFoldDB" id="A0A1F7H332"/>
<dbReference type="InterPro" id="IPR005144">
    <property type="entry name" value="ATP-cone_dom"/>
</dbReference>